<dbReference type="GO" id="GO:0016020">
    <property type="term" value="C:membrane"/>
    <property type="evidence" value="ECO:0007669"/>
    <property type="project" value="UniProtKB-SubCell"/>
</dbReference>
<evidence type="ECO:0000256" key="1">
    <source>
        <dbReference type="ARBA" id="ARBA00004141"/>
    </source>
</evidence>
<keyword evidence="3 5" id="KW-1133">Transmembrane helix</keyword>
<evidence type="ECO:0000256" key="3">
    <source>
        <dbReference type="ARBA" id="ARBA00022989"/>
    </source>
</evidence>
<feature type="domain" description="Amino acid permease/ SLC12A" evidence="6">
    <location>
        <begin position="274"/>
        <end position="328"/>
    </location>
</feature>
<keyword evidence="8" id="KW-1185">Reference proteome</keyword>
<feature type="transmembrane region" description="Helical" evidence="5">
    <location>
        <begin position="47"/>
        <end position="67"/>
    </location>
</feature>
<reference evidence="7 8" key="1">
    <citation type="submission" date="2019-04" db="EMBL/GenBank/DDBJ databases">
        <title>Friends and foes A comparative genomics study of 23 Aspergillus species from section Flavi.</title>
        <authorList>
            <consortium name="DOE Joint Genome Institute"/>
            <person name="Kjaerbolling I."/>
            <person name="Vesth T."/>
            <person name="Frisvad J.C."/>
            <person name="Nybo J.L."/>
            <person name="Theobald S."/>
            <person name="Kildgaard S."/>
            <person name="Isbrandt T."/>
            <person name="Kuo A."/>
            <person name="Sato A."/>
            <person name="Lyhne E.K."/>
            <person name="Kogle M.E."/>
            <person name="Wiebenga A."/>
            <person name="Kun R.S."/>
            <person name="Lubbers R.J."/>
            <person name="Makela M.R."/>
            <person name="Barry K."/>
            <person name="Chovatia M."/>
            <person name="Clum A."/>
            <person name="Daum C."/>
            <person name="Haridas S."/>
            <person name="He G."/>
            <person name="LaButti K."/>
            <person name="Lipzen A."/>
            <person name="Mondo S."/>
            <person name="Riley R."/>
            <person name="Salamov A."/>
            <person name="Simmons B.A."/>
            <person name="Magnuson J.K."/>
            <person name="Henrissat B."/>
            <person name="Mortensen U.H."/>
            <person name="Larsen T.O."/>
            <person name="Devries R.P."/>
            <person name="Grigoriev I.V."/>
            <person name="Machida M."/>
            <person name="Baker S.E."/>
            <person name="Andersen M.R."/>
        </authorList>
    </citation>
    <scope>NUCLEOTIDE SEQUENCE [LARGE SCALE GENOMIC DNA]</scope>
    <source>
        <strain evidence="7 8">CBS 151.66</strain>
    </source>
</reference>
<dbReference type="PANTHER" id="PTHR43341:SF38">
    <property type="entry name" value="PROLINE TRANSPORTER (EUROFUNG)"/>
    <property type="match status" value="1"/>
</dbReference>
<dbReference type="OrthoDB" id="3900342at2759"/>
<organism evidence="7 8">
    <name type="scientific">Aspergillus leporis</name>
    <dbReference type="NCBI Taxonomy" id="41062"/>
    <lineage>
        <taxon>Eukaryota</taxon>
        <taxon>Fungi</taxon>
        <taxon>Dikarya</taxon>
        <taxon>Ascomycota</taxon>
        <taxon>Pezizomycotina</taxon>
        <taxon>Eurotiomycetes</taxon>
        <taxon>Eurotiomycetidae</taxon>
        <taxon>Eurotiales</taxon>
        <taxon>Aspergillaceae</taxon>
        <taxon>Aspergillus</taxon>
        <taxon>Aspergillus subgen. Circumdati</taxon>
    </lineage>
</organism>
<protein>
    <submittedName>
        <fullName evidence="7">Amino acid permease-domain-containing protein</fullName>
    </submittedName>
</protein>
<gene>
    <name evidence="7" type="ORF">BDV29DRAFT_197758</name>
</gene>
<keyword evidence="4 5" id="KW-0472">Membrane</keyword>
<name>A0A5N5WT00_9EURO</name>
<dbReference type="EMBL" id="ML732288">
    <property type="protein sequence ID" value="KAB8070885.1"/>
    <property type="molecule type" value="Genomic_DNA"/>
</dbReference>
<dbReference type="PANTHER" id="PTHR43341">
    <property type="entry name" value="AMINO ACID PERMEASE"/>
    <property type="match status" value="1"/>
</dbReference>
<evidence type="ECO:0000256" key="5">
    <source>
        <dbReference type="SAM" id="Phobius"/>
    </source>
</evidence>
<dbReference type="GO" id="GO:0015171">
    <property type="term" value="F:amino acid transmembrane transporter activity"/>
    <property type="evidence" value="ECO:0007669"/>
    <property type="project" value="TreeGrafter"/>
</dbReference>
<dbReference type="InterPro" id="IPR050524">
    <property type="entry name" value="APC_YAT"/>
</dbReference>
<dbReference type="Pfam" id="PF00324">
    <property type="entry name" value="AA_permease"/>
    <property type="match status" value="2"/>
</dbReference>
<evidence type="ECO:0000256" key="4">
    <source>
        <dbReference type="ARBA" id="ARBA00023136"/>
    </source>
</evidence>
<keyword evidence="2 5" id="KW-0812">Transmembrane</keyword>
<dbReference type="InterPro" id="IPR004841">
    <property type="entry name" value="AA-permease/SLC12A_dom"/>
</dbReference>
<dbReference type="Gene3D" id="1.20.1740.10">
    <property type="entry name" value="Amino acid/polyamine transporter I"/>
    <property type="match status" value="1"/>
</dbReference>
<feature type="transmembrane region" description="Helical" evidence="5">
    <location>
        <begin position="97"/>
        <end position="115"/>
    </location>
</feature>
<evidence type="ECO:0000313" key="8">
    <source>
        <dbReference type="Proteomes" id="UP000326565"/>
    </source>
</evidence>
<accession>A0A5N5WT00</accession>
<feature type="transmembrane region" description="Helical" evidence="5">
    <location>
        <begin position="146"/>
        <end position="167"/>
    </location>
</feature>
<feature type="transmembrane region" description="Helical" evidence="5">
    <location>
        <begin position="278"/>
        <end position="298"/>
    </location>
</feature>
<feature type="transmembrane region" description="Helical" evidence="5">
    <location>
        <begin position="174"/>
        <end position="192"/>
    </location>
</feature>
<dbReference type="Proteomes" id="UP000326565">
    <property type="component" value="Unassembled WGS sequence"/>
</dbReference>
<evidence type="ECO:0000256" key="2">
    <source>
        <dbReference type="ARBA" id="ARBA00022692"/>
    </source>
</evidence>
<feature type="domain" description="Amino acid permease/ SLC12A" evidence="6">
    <location>
        <begin position="40"/>
        <end position="273"/>
    </location>
</feature>
<evidence type="ECO:0000313" key="7">
    <source>
        <dbReference type="EMBL" id="KAB8070885.1"/>
    </source>
</evidence>
<sequence>MVVQESPETLKILQKTLDIELYGVIAATNEIKTYLPVGGLGFAMGWLYWYSFGILVAHGITAAALVIDYWPKSVQVAVWITIMFVVVIDLNFFPVKVFMIIGLLILSFILFWVGGPDNQRLGFHDRKDLGAMNAYLMTGNTGRFCAYLYVLCYPVFSFNFTPELLALPMAAKRYFYRLIIFYIGDILAIGVICPSNADGLMNGSGIAVSPWVIAIKRAGIHGLDSVTNAVIITSAWLSGNSYLYMSSKSFFSLAAAGNTPAIFTRCNRWGVPHVVFNWFINLTNTAGFISWMCCCVVFHRFRKACNMQSISKPSITYQSKLQSYLGCLQPSFYRYCCCVMGSKCSS</sequence>
<proteinExistence type="predicted"/>
<dbReference type="AlphaFoldDB" id="A0A5N5WT00"/>
<comment type="subcellular location">
    <subcellularLocation>
        <location evidence="1">Membrane</location>
        <topology evidence="1">Multi-pass membrane protein</topology>
    </subcellularLocation>
</comment>
<evidence type="ECO:0000259" key="6">
    <source>
        <dbReference type="Pfam" id="PF00324"/>
    </source>
</evidence>